<dbReference type="GO" id="GO:0006896">
    <property type="term" value="P:Golgi to vacuole transport"/>
    <property type="evidence" value="ECO:0007669"/>
    <property type="project" value="TreeGrafter"/>
</dbReference>
<evidence type="ECO:0000256" key="11">
    <source>
        <dbReference type="ARBA" id="ARBA00023136"/>
    </source>
</evidence>
<dbReference type="SUPFAM" id="SSF110296">
    <property type="entry name" value="Oligoxyloglucan reducing end-specific cellobiohydrolase"/>
    <property type="match status" value="2"/>
</dbReference>
<keyword evidence="9 21" id="KW-1133">Transmembrane helix</keyword>
<dbReference type="Pfam" id="PF15902">
    <property type="entry name" value="Sortilin-Vps10"/>
    <property type="match status" value="2"/>
</dbReference>
<dbReference type="GO" id="GO:0005794">
    <property type="term" value="C:Golgi apparatus"/>
    <property type="evidence" value="ECO:0007669"/>
    <property type="project" value="UniProtKB-SubCell"/>
</dbReference>
<dbReference type="PANTHER" id="PTHR12106">
    <property type="entry name" value="SORTILIN RELATED"/>
    <property type="match status" value="1"/>
</dbReference>
<gene>
    <name evidence="23" type="ORF">BN869_000003094_1</name>
</gene>
<evidence type="ECO:0000256" key="4">
    <source>
        <dbReference type="ARBA" id="ARBA00022448"/>
    </source>
</evidence>
<evidence type="ECO:0000256" key="1">
    <source>
        <dbReference type="ARBA" id="ARBA00004166"/>
    </source>
</evidence>
<keyword evidence="7" id="KW-0677">Repeat</keyword>
<evidence type="ECO:0000256" key="18">
    <source>
        <dbReference type="ARBA" id="ARBA00032705"/>
    </source>
</evidence>
<evidence type="ECO:0000256" key="9">
    <source>
        <dbReference type="ARBA" id="ARBA00022989"/>
    </source>
</evidence>
<evidence type="ECO:0000259" key="22">
    <source>
        <dbReference type="SMART" id="SM00602"/>
    </source>
</evidence>
<dbReference type="Gene3D" id="3.30.60.270">
    <property type="match status" value="2"/>
</dbReference>
<dbReference type="Gene3D" id="2.10.70.80">
    <property type="match status" value="2"/>
</dbReference>
<feature type="domain" description="VPS10" evidence="22">
    <location>
        <begin position="794"/>
        <end position="1421"/>
    </location>
</feature>
<reference evidence="23" key="1">
    <citation type="submission" date="2015-01" db="EMBL/GenBank/DDBJ databases">
        <authorList>
            <person name="Durling Mikael"/>
        </authorList>
    </citation>
    <scope>NUCLEOTIDE SEQUENCE</scope>
</reference>
<keyword evidence="5 21" id="KW-0812">Transmembrane</keyword>
<evidence type="ECO:0000313" key="23">
    <source>
        <dbReference type="EMBL" id="CEO47039.1"/>
    </source>
</evidence>
<dbReference type="SMART" id="SM00602">
    <property type="entry name" value="VPS10"/>
    <property type="match status" value="2"/>
</dbReference>
<dbReference type="EMBL" id="CDPU01000006">
    <property type="protein sequence ID" value="CEO47039.1"/>
    <property type="molecule type" value="Genomic_DNA"/>
</dbReference>
<evidence type="ECO:0000256" key="2">
    <source>
        <dbReference type="ARBA" id="ARBA00004488"/>
    </source>
</evidence>
<comment type="subcellular location">
    <subcellularLocation>
        <location evidence="1">Golgi apparatus</location>
        <location evidence="1">trans-Golgi network membrane</location>
        <topology evidence="1">Multi-pass membrane protein</topology>
    </subcellularLocation>
    <subcellularLocation>
        <location evidence="2">Prevacuolar compartment membrane</location>
        <topology evidence="2">Multi-pass membrane protein</topology>
    </subcellularLocation>
</comment>
<dbReference type="InterPro" id="IPR031778">
    <property type="entry name" value="Sortilin_N"/>
</dbReference>
<feature type="transmembrane region" description="Helical" evidence="21">
    <location>
        <begin position="1482"/>
        <end position="1505"/>
    </location>
</feature>
<keyword evidence="11 21" id="KW-0472">Membrane</keyword>
<proteinExistence type="predicted"/>
<keyword evidence="6" id="KW-0732">Signal</keyword>
<accession>A0A0B7JPX0</accession>
<organism evidence="23">
    <name type="scientific">Bionectria ochroleuca</name>
    <name type="common">Gliocladium roseum</name>
    <dbReference type="NCBI Taxonomy" id="29856"/>
    <lineage>
        <taxon>Eukaryota</taxon>
        <taxon>Fungi</taxon>
        <taxon>Dikarya</taxon>
        <taxon>Ascomycota</taxon>
        <taxon>Pezizomycotina</taxon>
        <taxon>Sordariomycetes</taxon>
        <taxon>Hypocreomycetidae</taxon>
        <taxon>Hypocreales</taxon>
        <taxon>Bionectriaceae</taxon>
        <taxon>Clonostachys</taxon>
    </lineage>
</organism>
<protein>
    <recommendedName>
        <fullName evidence="3">Vacuolar protein sorting/targeting protein 10</fullName>
    </recommendedName>
    <alternativeName>
        <fullName evidence="16">Carboxypeptidase Y receptor</fullName>
    </alternativeName>
    <alternativeName>
        <fullName evidence="15 17">Sortilin VPS10</fullName>
    </alternativeName>
    <alternativeName>
        <fullName evidence="18 19">Vacuolar carboxypeptidase Sorting receptor VPS10</fullName>
    </alternativeName>
</protein>
<keyword evidence="12" id="KW-0675">Receptor</keyword>
<keyword evidence="8" id="KW-0653">Protein transport</keyword>
<sequence>ALVHVTSFYQHSAISPARPPRKRTTRHCEFEFQPSCHQPWHLIRFCALFHDLPTFRADKMRFGGKAAASWRIQLLTIAGVLLSAVVAKDSPTVKTTSMNNPPLGISYFEDSDTIVFHDYEEGNVYRSDDAGVTWNTVKGVPDGIATGLIMHRYEPKTAFILTDSKKHFKTEDRGASWTSWNSASIPSFYEADVLSFHASDPKRIIFNGMSCESIFCSREAKYTTDGFESIHTLRPSTAGCHWAKASPEFTTGDDDLDKKRTMCIVAEGFASTIDDQKLRISDSFFESNDGKIAEFEPKLNSNKEVDGVVNLAVVKSYLLVATSSSLVDEMVLYVSKDTQTWHRAMFPTAEKHDHSHMLTEAYTVLESTNSSIQIDALTSHPSHPMGVLFTSNSNGTYFTENVAYTNRNKRGHVDFEKISGIQGVYLVNVVENGHDVDEKGADKKVVSKITFDDGRTFSNIKAGEETIHVHSETELDNTGRVFSSPAPGLAMANGNTGDQLGDFTKANLYVSDNAGVSWKEALKGPHKYEFGDSGSILVAVQDSRDSDIDEYSYSLDHGETWKSEKLPDGLKIRPAILTTTQDSTSLKFLLLGVSGGSYHFIAIDFEGLHERTCGDDDMEDWHARVDSDGNPTCLMGHKQTYRRRKKTADCFVKSEFKDPVPRYENCKCTDADFECDYNFQRNGEDRSECVKVGPIARPEGVCGKPEDTFKGSSGWRLIPGNTCDRVDGAQKDDPVERKCSDAISAPSAPASGKVSMKTFEFDTDMKEMQKIHLERGFSSNDETVIARGASHLVDGNLQIDKKVWLSSNQGKDWTRILEGQDIYGIYPHRYFQDIVYFTTPTKKVIYTIDRGQTFHSFDAPEPPKGSLPLSFHPEKRDWLIWRSEKCDKGLSGCIEQTWISLDRGDDWTTLHRYANKCEFTGSSTYRNRNLKQVVCLARTEENNDAPFTVRTSDDFFQEDITTFDGQVTNFATMNEFIVLVRDATDKEDLQSFASLDGKRFEKAQFPHDFHKNHDSQYTLLDSSTHAVNMFVSAEPSADWNYGSIVKSNSNGTSYVVSATNVNANAASFVDFEKVQGLEGVAIINVVSNSDSKKDKKKEIQTKISHNDGARWSYLNPPHNDADGNPYRCNRSGGKSCALHLHHYTEREDRRKTFGAPTAVGLIFGVGNVGAKLESLDDADTFMSADAGITWTNVKKGRWTWQYGDQGSIITLVQKSTPKNKVKTKSISYSVDEGKTWTDFEFSDKEVTVQDLTTTTSGTSRNFIVWYQSDSKLHAVNIDFTGLTDRPCKTIDEADSDYTLWSPKHPTQDNDCLFGHVAKYLRKKPESNCYNEKSLKRLYGYEDCRCSRQDFECAYNYELDSHQQCSLVKGLQPLSGKEWCEKNPNATTWFEPTGYRKIPLSTCKGGELDQTTKEHPCEGFEEEFERKHRTSGVAIFFAVVIPICLAGAIGFYVYRNWTGKFGQIRLGDNQTSTFDSDQPWVKYPVIAISAVAAVVASLPLVFASLWRSASGVYERLGGRSRRGWASERRFTTRDSFARGRGDYSSIADDEGELLGEESDEDV</sequence>
<evidence type="ECO:0000256" key="14">
    <source>
        <dbReference type="ARBA" id="ARBA00025569"/>
    </source>
</evidence>
<feature type="compositionally biased region" description="Acidic residues" evidence="20">
    <location>
        <begin position="1546"/>
        <end position="1561"/>
    </location>
</feature>
<feature type="transmembrane region" description="Helical" evidence="21">
    <location>
        <begin position="1432"/>
        <end position="1453"/>
    </location>
</feature>
<evidence type="ECO:0000256" key="15">
    <source>
        <dbReference type="ARBA" id="ARBA00031250"/>
    </source>
</evidence>
<name>A0A0B7JPX0_BIOOC</name>
<feature type="region of interest" description="Disordered" evidence="20">
    <location>
        <begin position="1539"/>
        <end position="1561"/>
    </location>
</feature>
<evidence type="ECO:0000256" key="16">
    <source>
        <dbReference type="ARBA" id="ARBA00031354"/>
    </source>
</evidence>
<dbReference type="FunFam" id="2.10.70.80:FF:000001">
    <property type="entry name" value="Sortilin-related VPS10 domain-containing receptor 1"/>
    <property type="match status" value="1"/>
</dbReference>
<keyword evidence="4" id="KW-0813">Transport</keyword>
<evidence type="ECO:0000256" key="17">
    <source>
        <dbReference type="ARBA" id="ARBA00031902"/>
    </source>
</evidence>
<comment type="function">
    <text evidence="14">Functions as a sorting receptor in the Golgi compartment required for the intracellular sorting and delivery of soluble vacuolar proteins, like carboxypeptidase Y (CPY) and proteinase A. Executes multiple rounds of sorting by cycling between the late Golgi and a prevacuolar endosome-like compartment.</text>
</comment>
<evidence type="ECO:0000256" key="8">
    <source>
        <dbReference type="ARBA" id="ARBA00022927"/>
    </source>
</evidence>
<evidence type="ECO:0000256" key="5">
    <source>
        <dbReference type="ARBA" id="ARBA00022692"/>
    </source>
</evidence>
<dbReference type="PANTHER" id="PTHR12106:SF27">
    <property type="entry name" value="SORTILIN-RELATED RECEPTOR"/>
    <property type="match status" value="1"/>
</dbReference>
<evidence type="ECO:0000256" key="21">
    <source>
        <dbReference type="SAM" id="Phobius"/>
    </source>
</evidence>
<dbReference type="InterPro" id="IPR050310">
    <property type="entry name" value="VPS10-sortilin"/>
</dbReference>
<dbReference type="InterPro" id="IPR015943">
    <property type="entry name" value="WD40/YVTN_repeat-like_dom_sf"/>
</dbReference>
<dbReference type="CDD" id="cd15482">
    <property type="entry name" value="Sialidase_non-viral"/>
    <property type="match status" value="2"/>
</dbReference>
<dbReference type="GO" id="GO:0005829">
    <property type="term" value="C:cytosol"/>
    <property type="evidence" value="ECO:0007669"/>
    <property type="project" value="GOC"/>
</dbReference>
<dbReference type="FunFam" id="3.30.60.270:FF:000005">
    <property type="entry name" value="Sortilin"/>
    <property type="match status" value="2"/>
</dbReference>
<evidence type="ECO:0000256" key="13">
    <source>
        <dbReference type="ARBA" id="ARBA00023180"/>
    </source>
</evidence>
<keyword evidence="13" id="KW-0325">Glycoprotein</keyword>
<feature type="non-terminal residue" evidence="23">
    <location>
        <position position="1"/>
    </location>
</feature>
<keyword evidence="10" id="KW-0333">Golgi apparatus</keyword>
<evidence type="ECO:0000256" key="10">
    <source>
        <dbReference type="ARBA" id="ARBA00023034"/>
    </source>
</evidence>
<evidence type="ECO:0000256" key="6">
    <source>
        <dbReference type="ARBA" id="ARBA00022729"/>
    </source>
</evidence>
<evidence type="ECO:0000256" key="3">
    <source>
        <dbReference type="ARBA" id="ARBA00015369"/>
    </source>
</evidence>
<dbReference type="GO" id="GO:0016020">
    <property type="term" value="C:membrane"/>
    <property type="evidence" value="ECO:0007669"/>
    <property type="project" value="InterPro"/>
</dbReference>
<feature type="domain" description="VPS10" evidence="22">
    <location>
        <begin position="113"/>
        <end position="744"/>
    </location>
</feature>
<evidence type="ECO:0000256" key="7">
    <source>
        <dbReference type="ARBA" id="ARBA00022737"/>
    </source>
</evidence>
<evidence type="ECO:0000256" key="19">
    <source>
        <dbReference type="ARBA" id="ARBA00032910"/>
    </source>
</evidence>
<dbReference type="Gene3D" id="2.130.10.10">
    <property type="entry name" value="YVTN repeat-like/Quinoprotein amine dehydrogenase"/>
    <property type="match status" value="1"/>
</dbReference>
<dbReference type="InterPro" id="IPR006581">
    <property type="entry name" value="VPS10"/>
</dbReference>
<dbReference type="GO" id="GO:0006623">
    <property type="term" value="P:protein targeting to vacuole"/>
    <property type="evidence" value="ECO:0007669"/>
    <property type="project" value="TreeGrafter"/>
</dbReference>
<dbReference type="Pfam" id="PF15901">
    <property type="entry name" value="Sortilin_C"/>
    <property type="match status" value="2"/>
</dbReference>
<dbReference type="InterPro" id="IPR031777">
    <property type="entry name" value="Sortilin_C"/>
</dbReference>
<evidence type="ECO:0000256" key="20">
    <source>
        <dbReference type="SAM" id="MobiDB-lite"/>
    </source>
</evidence>
<dbReference type="GO" id="GO:0006895">
    <property type="term" value="P:Golgi to endosome transport"/>
    <property type="evidence" value="ECO:0007669"/>
    <property type="project" value="TreeGrafter"/>
</dbReference>
<evidence type="ECO:0000256" key="12">
    <source>
        <dbReference type="ARBA" id="ARBA00023170"/>
    </source>
</evidence>